<reference evidence="6 7" key="1">
    <citation type="submission" date="2014-11" db="EMBL/GenBank/DDBJ databases">
        <authorList>
            <person name="Zhu J."/>
            <person name="Qi W."/>
            <person name="Song R."/>
        </authorList>
    </citation>
    <scope>NUCLEOTIDE SEQUENCE [LARGE SCALE GENOMIC DNA]</scope>
</reference>
<keyword evidence="7" id="KW-1185">Reference proteome</keyword>
<dbReference type="InterPro" id="IPR031777">
    <property type="entry name" value="Sortilin_C"/>
</dbReference>
<keyword evidence="3" id="KW-0472">Membrane</keyword>
<gene>
    <name evidence="6" type="ORF">Vbra_3332</name>
</gene>
<feature type="domain" description="Sortilin N-terminal" evidence="5">
    <location>
        <begin position="1"/>
        <end position="84"/>
    </location>
</feature>
<feature type="domain" description="Sortilin C-terminal" evidence="4">
    <location>
        <begin position="88"/>
        <end position="246"/>
    </location>
</feature>
<accession>A0A0G4G8X9</accession>
<dbReference type="Proteomes" id="UP000041254">
    <property type="component" value="Unassembled WGS sequence"/>
</dbReference>
<dbReference type="InterPro" id="IPR031778">
    <property type="entry name" value="Sortilin_N"/>
</dbReference>
<keyword evidence="3" id="KW-1133">Transmembrane helix</keyword>
<protein>
    <recommendedName>
        <fullName evidence="8">VPS10 domain-containing protein</fullName>
    </recommendedName>
</protein>
<dbReference type="STRING" id="1169540.A0A0G4G8X9"/>
<evidence type="ECO:0000259" key="5">
    <source>
        <dbReference type="Pfam" id="PF15902"/>
    </source>
</evidence>
<evidence type="ECO:0000256" key="2">
    <source>
        <dbReference type="SAM" id="MobiDB-lite"/>
    </source>
</evidence>
<dbReference type="GO" id="GO:0006892">
    <property type="term" value="P:post-Golgi vesicle-mediated transport"/>
    <property type="evidence" value="ECO:0007669"/>
    <property type="project" value="TreeGrafter"/>
</dbReference>
<evidence type="ECO:0000259" key="4">
    <source>
        <dbReference type="Pfam" id="PF15901"/>
    </source>
</evidence>
<organism evidence="6 7">
    <name type="scientific">Vitrella brassicaformis (strain CCMP3155)</name>
    <dbReference type="NCBI Taxonomy" id="1169540"/>
    <lineage>
        <taxon>Eukaryota</taxon>
        <taxon>Sar</taxon>
        <taxon>Alveolata</taxon>
        <taxon>Colpodellida</taxon>
        <taxon>Vitrellaceae</taxon>
        <taxon>Vitrella</taxon>
    </lineage>
</organism>
<dbReference type="InParanoid" id="A0A0G4G8X9"/>
<evidence type="ECO:0000313" key="7">
    <source>
        <dbReference type="Proteomes" id="UP000041254"/>
    </source>
</evidence>
<dbReference type="AlphaFoldDB" id="A0A0G4G8X9"/>
<dbReference type="Gene3D" id="2.10.70.80">
    <property type="match status" value="1"/>
</dbReference>
<dbReference type="PANTHER" id="PTHR12106">
    <property type="entry name" value="SORTILIN RELATED"/>
    <property type="match status" value="1"/>
</dbReference>
<evidence type="ECO:0000256" key="1">
    <source>
        <dbReference type="ARBA" id="ARBA00022737"/>
    </source>
</evidence>
<feature type="compositionally biased region" description="Gly residues" evidence="2">
    <location>
        <begin position="394"/>
        <end position="403"/>
    </location>
</feature>
<dbReference type="SUPFAM" id="SSF110296">
    <property type="entry name" value="Oligoxyloglucan reducing end-specific cellobiohydrolase"/>
    <property type="match status" value="1"/>
</dbReference>
<dbReference type="GO" id="GO:0016020">
    <property type="term" value="C:membrane"/>
    <property type="evidence" value="ECO:0007669"/>
    <property type="project" value="TreeGrafter"/>
</dbReference>
<dbReference type="GO" id="GO:0005794">
    <property type="term" value="C:Golgi apparatus"/>
    <property type="evidence" value="ECO:0007669"/>
    <property type="project" value="TreeGrafter"/>
</dbReference>
<feature type="transmembrane region" description="Helical" evidence="3">
    <location>
        <begin position="255"/>
        <end position="276"/>
    </location>
</feature>
<dbReference type="Pfam" id="PF15901">
    <property type="entry name" value="Sortilin_C"/>
    <property type="match status" value="1"/>
</dbReference>
<keyword evidence="1" id="KW-0677">Repeat</keyword>
<feature type="region of interest" description="Disordered" evidence="2">
    <location>
        <begin position="391"/>
        <end position="441"/>
    </location>
</feature>
<dbReference type="PANTHER" id="PTHR12106:SF27">
    <property type="entry name" value="SORTILIN-RELATED RECEPTOR"/>
    <property type="match status" value="1"/>
</dbReference>
<name>A0A0G4G8X9_VITBC</name>
<dbReference type="VEuPathDB" id="CryptoDB:Vbra_3332"/>
<evidence type="ECO:0000256" key="3">
    <source>
        <dbReference type="SAM" id="Phobius"/>
    </source>
</evidence>
<sequence length="441" mass="48555">MGTGNVGPHLRYEADEVNTYLSRDGGLSWVEAHKGAFIYEFGDHGGLIVMADDLHKTNQVVFSWNEGQSWYDFELGTYPVEVDNVVIEPNSSSVEFLLYGTRGDNGVVYHLDFNALGQPACQGVYAADSVSSDYETWTPSDGRSTETCILGRQLTYTRRKQTSECFNGRDFSRPLARKNCVCTEEDYECEFGFTRKIGSLECQPEDPKLTAPHCTSGNFFYMDAYRRVPGDTCEGGWAPQKVAVPCPHNSPFSRGAYSVLLVLFLLCVLLGGITFLSKTDRLKGLPAISFLSQAGFDTFGGVKYARLGKGSHRDDDHHDMGFIDNEHDAYEEDAPSLMTYTTTESRHRLNVNHHAHDEDEHETTTHMNAKREGEGLADDDTNRQQQQESLMDLEGGGGAGGATEGERRVAKRAALEAATEEVPKLAPPANSKGGATGSELI</sequence>
<dbReference type="PhylomeDB" id="A0A0G4G8X9"/>
<dbReference type="InterPro" id="IPR050310">
    <property type="entry name" value="VPS10-sortilin"/>
</dbReference>
<keyword evidence="3" id="KW-0812">Transmembrane</keyword>
<evidence type="ECO:0000313" key="6">
    <source>
        <dbReference type="EMBL" id="CEM25178.1"/>
    </source>
</evidence>
<proteinExistence type="predicted"/>
<evidence type="ECO:0008006" key="8">
    <source>
        <dbReference type="Google" id="ProtNLM"/>
    </source>
</evidence>
<dbReference type="OMA" id="HETTTHM"/>
<dbReference type="Gene3D" id="3.30.60.270">
    <property type="match status" value="1"/>
</dbReference>
<dbReference type="EMBL" id="CDMY01000592">
    <property type="protein sequence ID" value="CEM25178.1"/>
    <property type="molecule type" value="Genomic_DNA"/>
</dbReference>
<dbReference type="Pfam" id="PF15902">
    <property type="entry name" value="Sortilin-Vps10"/>
    <property type="match status" value="1"/>
</dbReference>
<dbReference type="OrthoDB" id="443634at2759"/>